<organism evidence="1 2">
    <name type="scientific">Trueperella pyogenes</name>
    <dbReference type="NCBI Taxonomy" id="1661"/>
    <lineage>
        <taxon>Bacteria</taxon>
        <taxon>Bacillati</taxon>
        <taxon>Actinomycetota</taxon>
        <taxon>Actinomycetes</taxon>
        <taxon>Actinomycetales</taxon>
        <taxon>Actinomycetaceae</taxon>
        <taxon>Trueperella</taxon>
    </lineage>
</organism>
<reference evidence="1 2" key="1">
    <citation type="submission" date="2018-11" db="EMBL/GenBank/DDBJ databases">
        <title>Multidrug-resistant genes are associated with an 42-kb island TGI1 carrying a complex class 1 integron in a Trueperella pyogenes.</title>
        <authorList>
            <person name="Dong W."/>
        </authorList>
    </citation>
    <scope>NUCLEOTIDE SEQUENCE [LARGE SCALE GENOMIC DNA]</scope>
    <source>
        <strain evidence="1 2">TP4</strain>
    </source>
</reference>
<dbReference type="STRING" id="1661.CQ11_09835"/>
<gene>
    <name evidence="1" type="ORF">EBQ10_09540</name>
</gene>
<protein>
    <submittedName>
        <fullName evidence="1">Uncharacterized protein</fullName>
    </submittedName>
</protein>
<dbReference type="Proteomes" id="UP000275951">
    <property type="component" value="Chromosome"/>
</dbReference>
<proteinExistence type="predicted"/>
<dbReference type="RefSeq" id="WP_108252428.1">
    <property type="nucleotide sequence ID" value="NZ_CP028833.1"/>
</dbReference>
<name>A0A2S0RNG4_9ACTO</name>
<sequence length="121" mass="11843">MKELKLARAGATLSVLALTILAIGLLIQITGQHALAALIPGGTGLILVATGAYLILRSRGSADLAAAVKVTRGAALAAAAVVVMGVAAMGVTGSGVMTTLVLALVGLQAPIGLQMAASFLK</sequence>
<evidence type="ECO:0000313" key="2">
    <source>
        <dbReference type="Proteomes" id="UP000275951"/>
    </source>
</evidence>
<accession>A0A2S0RNG4</accession>
<dbReference type="AlphaFoldDB" id="A0A2S0RNG4"/>
<dbReference type="EMBL" id="CP033905">
    <property type="protein sequence ID" value="AZR07499.1"/>
    <property type="molecule type" value="Genomic_DNA"/>
</dbReference>
<evidence type="ECO:0000313" key="1">
    <source>
        <dbReference type="EMBL" id="AZR07499.1"/>
    </source>
</evidence>